<evidence type="ECO:0000313" key="8">
    <source>
        <dbReference type="EMBL" id="PTM59881.1"/>
    </source>
</evidence>
<reference evidence="8 9" key="1">
    <citation type="submission" date="2018-04" db="EMBL/GenBank/DDBJ databases">
        <title>Genomic Encyclopedia of Archaeal and Bacterial Type Strains, Phase II (KMG-II): from individual species to whole genera.</title>
        <authorList>
            <person name="Goeker M."/>
        </authorList>
    </citation>
    <scope>NUCLEOTIDE SEQUENCE [LARGE SCALE GENOMIC DNA]</scope>
    <source>
        <strain evidence="8 9">DSM 45169</strain>
    </source>
</reference>
<dbReference type="EMBL" id="PZZP01000001">
    <property type="protein sequence ID" value="PTM59881.1"/>
    <property type="molecule type" value="Genomic_DNA"/>
</dbReference>
<dbReference type="GO" id="GO:0016491">
    <property type="term" value="F:oxidoreductase activity"/>
    <property type="evidence" value="ECO:0007669"/>
    <property type="project" value="UniProtKB-KW"/>
</dbReference>
<keyword evidence="3" id="KW-0560">Oxidoreductase</keyword>
<evidence type="ECO:0000256" key="2">
    <source>
        <dbReference type="ARBA" id="ARBA00022729"/>
    </source>
</evidence>
<protein>
    <submittedName>
        <fullName evidence="8">Protein-disulfide isomerase</fullName>
    </submittedName>
</protein>
<keyword evidence="6" id="KW-1133">Transmembrane helix</keyword>
<evidence type="ECO:0000256" key="1">
    <source>
        <dbReference type="ARBA" id="ARBA00005791"/>
    </source>
</evidence>
<feature type="domain" description="Thioredoxin" evidence="7">
    <location>
        <begin position="43"/>
        <end position="188"/>
    </location>
</feature>
<keyword evidence="9" id="KW-1185">Reference proteome</keyword>
<evidence type="ECO:0000256" key="3">
    <source>
        <dbReference type="ARBA" id="ARBA00023002"/>
    </source>
</evidence>
<proteinExistence type="inferred from homology"/>
<evidence type="ECO:0000259" key="7">
    <source>
        <dbReference type="PROSITE" id="PS51352"/>
    </source>
</evidence>
<dbReference type="SUPFAM" id="SSF52833">
    <property type="entry name" value="Thioredoxin-like"/>
    <property type="match status" value="1"/>
</dbReference>
<evidence type="ECO:0000256" key="4">
    <source>
        <dbReference type="ARBA" id="ARBA00023157"/>
    </source>
</evidence>
<dbReference type="Proteomes" id="UP000241639">
    <property type="component" value="Unassembled WGS sequence"/>
</dbReference>
<organism evidence="8 9">
    <name type="scientific">Desmospora activa DSM 45169</name>
    <dbReference type="NCBI Taxonomy" id="1121389"/>
    <lineage>
        <taxon>Bacteria</taxon>
        <taxon>Bacillati</taxon>
        <taxon>Bacillota</taxon>
        <taxon>Bacilli</taxon>
        <taxon>Bacillales</taxon>
        <taxon>Thermoactinomycetaceae</taxon>
        <taxon>Desmospora</taxon>
    </lineage>
</organism>
<dbReference type="InterPro" id="IPR012336">
    <property type="entry name" value="Thioredoxin-like_fold"/>
</dbReference>
<gene>
    <name evidence="8" type="ORF">C8J48_2518</name>
</gene>
<comment type="similarity">
    <text evidence="1">Belongs to the thioredoxin family. DsbA subfamily.</text>
</comment>
<dbReference type="Gene3D" id="3.40.30.10">
    <property type="entry name" value="Glutaredoxin"/>
    <property type="match status" value="1"/>
</dbReference>
<evidence type="ECO:0000313" key="9">
    <source>
        <dbReference type="Proteomes" id="UP000241639"/>
    </source>
</evidence>
<keyword evidence="5" id="KW-0676">Redox-active center</keyword>
<dbReference type="AlphaFoldDB" id="A0A2T4ZDB1"/>
<dbReference type="RefSeq" id="WP_170105447.1">
    <property type="nucleotide sequence ID" value="NZ_PZZP01000001.1"/>
</dbReference>
<dbReference type="InterPro" id="IPR036249">
    <property type="entry name" value="Thioredoxin-like_sf"/>
</dbReference>
<feature type="transmembrane region" description="Helical" evidence="6">
    <location>
        <begin position="21"/>
        <end position="45"/>
    </location>
</feature>
<evidence type="ECO:0000256" key="6">
    <source>
        <dbReference type="SAM" id="Phobius"/>
    </source>
</evidence>
<keyword evidence="8" id="KW-0413">Isomerase</keyword>
<accession>A0A2T4ZDB1</accession>
<keyword evidence="6" id="KW-0812">Transmembrane</keyword>
<dbReference type="GO" id="GO:0016853">
    <property type="term" value="F:isomerase activity"/>
    <property type="evidence" value="ECO:0007669"/>
    <property type="project" value="UniProtKB-KW"/>
</dbReference>
<dbReference type="PROSITE" id="PS51352">
    <property type="entry name" value="THIOREDOXIN_2"/>
    <property type="match status" value="1"/>
</dbReference>
<keyword evidence="2" id="KW-0732">Signal</keyword>
<sequence length="240" mass="27351">MAKKNRSSKKQQAQARAERMKNLTMITVIVLFLGLGIFAVVRTFVGGAEVVRVSEDIFEYENQPVLGDPDAPVKIVEFGDYKCPACKGFKDQIYPQLKKDYIDQGKVAFYFINHAFIGEDSITAAMAAEAVFDQDPDSFWPYFEAIYDNQRNEKIEWATPELLTKLAEENAPKVDPDQLKEDIEQEAHREQLEKDREIVRKAKVKSTPTLFVNGRKVDAAEAFQYDGLKEIIEEEMAEAK</sequence>
<comment type="caution">
    <text evidence="8">The sequence shown here is derived from an EMBL/GenBank/DDBJ whole genome shotgun (WGS) entry which is preliminary data.</text>
</comment>
<keyword evidence="4" id="KW-1015">Disulfide bond</keyword>
<evidence type="ECO:0000256" key="5">
    <source>
        <dbReference type="ARBA" id="ARBA00023284"/>
    </source>
</evidence>
<dbReference type="Pfam" id="PF13462">
    <property type="entry name" value="Thioredoxin_4"/>
    <property type="match status" value="1"/>
</dbReference>
<name>A0A2T4ZDB1_9BACL</name>
<keyword evidence="6" id="KW-0472">Membrane</keyword>
<dbReference type="PANTHER" id="PTHR13887">
    <property type="entry name" value="GLUTATHIONE S-TRANSFERASE KAPPA"/>
    <property type="match status" value="1"/>
</dbReference>
<dbReference type="InterPro" id="IPR013766">
    <property type="entry name" value="Thioredoxin_domain"/>
</dbReference>
<dbReference type="PANTHER" id="PTHR13887:SF14">
    <property type="entry name" value="DISULFIDE BOND FORMATION PROTEIN D"/>
    <property type="match status" value="1"/>
</dbReference>